<reference evidence="4" key="1">
    <citation type="submission" date="2019-12" db="EMBL/GenBank/DDBJ databases">
        <title>Complete genome of Terracaulis silvestris 0127_4.</title>
        <authorList>
            <person name="Vieira S."/>
            <person name="Riedel T."/>
            <person name="Sproer C."/>
            <person name="Pascual J."/>
            <person name="Boedeker C."/>
            <person name="Overmann J."/>
        </authorList>
    </citation>
    <scope>NUCLEOTIDE SEQUENCE [LARGE SCALE GENOMIC DNA]</scope>
    <source>
        <strain evidence="4">0127_4</strain>
    </source>
</reference>
<keyword evidence="1" id="KW-0732">Signal</keyword>
<dbReference type="PROSITE" id="PS51257">
    <property type="entry name" value="PROKAR_LIPOPROTEIN"/>
    <property type="match status" value="1"/>
</dbReference>
<dbReference type="Pfam" id="PF10648">
    <property type="entry name" value="Gmad2"/>
    <property type="match status" value="1"/>
</dbReference>
<evidence type="ECO:0000313" key="4">
    <source>
        <dbReference type="Proteomes" id="UP000431269"/>
    </source>
</evidence>
<feature type="domain" description="Bacterial spore germination immunoglobulin-like" evidence="2">
    <location>
        <begin position="43"/>
        <end position="127"/>
    </location>
</feature>
<evidence type="ECO:0000259" key="2">
    <source>
        <dbReference type="Pfam" id="PF10648"/>
    </source>
</evidence>
<organism evidence="3 4">
    <name type="scientific">Terricaulis silvestris</name>
    <dbReference type="NCBI Taxonomy" id="2686094"/>
    <lineage>
        <taxon>Bacteria</taxon>
        <taxon>Pseudomonadati</taxon>
        <taxon>Pseudomonadota</taxon>
        <taxon>Alphaproteobacteria</taxon>
        <taxon>Caulobacterales</taxon>
        <taxon>Caulobacteraceae</taxon>
        <taxon>Terricaulis</taxon>
    </lineage>
</organism>
<keyword evidence="4" id="KW-1185">Reference proteome</keyword>
<gene>
    <name evidence="3" type="ORF">DSM104635_01224</name>
</gene>
<sequence>MRLIASLALAAALAACSPPSSPTPEAPSAESATLAPDATLTTVSAPAANARVTSPLAVTGTAPANWYFENQFPVRLVDAQGVEIAMAPATPRVNWTENAEPKEFDAQLSFSVTRETPATLVLQEDMPGEGEAPREVRVPVILAPN</sequence>
<feature type="signal peptide" evidence="1">
    <location>
        <begin position="1"/>
        <end position="22"/>
    </location>
</feature>
<protein>
    <recommendedName>
        <fullName evidence="2">Bacterial spore germination immunoglobulin-like domain-containing protein</fullName>
    </recommendedName>
</protein>
<dbReference type="AlphaFoldDB" id="A0A6I6MMC5"/>
<evidence type="ECO:0000313" key="3">
    <source>
        <dbReference type="EMBL" id="QGZ94406.1"/>
    </source>
</evidence>
<name>A0A6I6MMC5_9CAUL</name>
<dbReference type="InterPro" id="IPR018911">
    <property type="entry name" value="Gmad2_Ig-like_dom"/>
</dbReference>
<proteinExistence type="predicted"/>
<dbReference type="EMBL" id="CP047045">
    <property type="protein sequence ID" value="QGZ94406.1"/>
    <property type="molecule type" value="Genomic_DNA"/>
</dbReference>
<accession>A0A6I6MMC5</accession>
<dbReference type="RefSeq" id="WP_158765348.1">
    <property type="nucleotide sequence ID" value="NZ_CP047045.1"/>
</dbReference>
<dbReference type="Proteomes" id="UP000431269">
    <property type="component" value="Chromosome"/>
</dbReference>
<dbReference type="KEGG" id="tsv:DSM104635_01224"/>
<evidence type="ECO:0000256" key="1">
    <source>
        <dbReference type="SAM" id="SignalP"/>
    </source>
</evidence>
<feature type="chain" id="PRO_5026234098" description="Bacterial spore germination immunoglobulin-like domain-containing protein" evidence="1">
    <location>
        <begin position="23"/>
        <end position="145"/>
    </location>
</feature>